<evidence type="ECO:0000256" key="1">
    <source>
        <dbReference type="ARBA" id="ARBA00001954"/>
    </source>
</evidence>
<dbReference type="Gene3D" id="3.30.2020.30">
    <property type="match status" value="1"/>
</dbReference>
<evidence type="ECO:0000313" key="8">
    <source>
        <dbReference type="EMBL" id="GFR79077.1"/>
    </source>
</evidence>
<evidence type="ECO:0000256" key="6">
    <source>
        <dbReference type="ARBA" id="ARBA00023004"/>
    </source>
</evidence>
<evidence type="ECO:0000256" key="4">
    <source>
        <dbReference type="ARBA" id="ARBA00022964"/>
    </source>
</evidence>
<dbReference type="EMBL" id="BMAT01004721">
    <property type="protein sequence ID" value="GFR79077.1"/>
    <property type="molecule type" value="Genomic_DNA"/>
</dbReference>
<gene>
    <name evidence="8" type="ORF">ElyMa_002280400</name>
</gene>
<keyword evidence="6" id="KW-0408">Iron</keyword>
<accession>A0AAV4G0I6</accession>
<keyword evidence="9" id="KW-1185">Reference proteome</keyword>
<organism evidence="8 9">
    <name type="scientific">Elysia marginata</name>
    <dbReference type="NCBI Taxonomy" id="1093978"/>
    <lineage>
        <taxon>Eukaryota</taxon>
        <taxon>Metazoa</taxon>
        <taxon>Spiralia</taxon>
        <taxon>Lophotrochozoa</taxon>
        <taxon>Mollusca</taxon>
        <taxon>Gastropoda</taxon>
        <taxon>Heterobranchia</taxon>
        <taxon>Euthyneura</taxon>
        <taxon>Panpulmonata</taxon>
        <taxon>Sacoglossa</taxon>
        <taxon>Placobranchoidea</taxon>
        <taxon>Plakobranchidae</taxon>
        <taxon>Elysia</taxon>
    </lineage>
</organism>
<evidence type="ECO:0000259" key="7">
    <source>
        <dbReference type="Pfam" id="PF06155"/>
    </source>
</evidence>
<keyword evidence="5" id="KW-0560">Oxidoreductase</keyword>
<dbReference type="Proteomes" id="UP000762676">
    <property type="component" value="Unassembled WGS sequence"/>
</dbReference>
<dbReference type="FunFam" id="3.30.2020.30:FF:000002">
    <property type="entry name" value="Putative gamma-butyrobetaine dioxygenase"/>
    <property type="match status" value="1"/>
</dbReference>
<evidence type="ECO:0000256" key="3">
    <source>
        <dbReference type="ARBA" id="ARBA00022723"/>
    </source>
</evidence>
<comment type="similarity">
    <text evidence="2">Belongs to the gamma-BBH/TMLD family.</text>
</comment>
<evidence type="ECO:0000313" key="9">
    <source>
        <dbReference type="Proteomes" id="UP000762676"/>
    </source>
</evidence>
<evidence type="ECO:0000256" key="5">
    <source>
        <dbReference type="ARBA" id="ARBA00023002"/>
    </source>
</evidence>
<dbReference type="GO" id="GO:0046872">
    <property type="term" value="F:metal ion binding"/>
    <property type="evidence" value="ECO:0007669"/>
    <property type="project" value="UniProtKB-KW"/>
</dbReference>
<keyword evidence="4 8" id="KW-0223">Dioxygenase</keyword>
<comment type="cofactor">
    <cofactor evidence="1">
        <name>Fe(2+)</name>
        <dbReference type="ChEBI" id="CHEBI:29033"/>
    </cofactor>
</comment>
<proteinExistence type="inferred from homology"/>
<reference evidence="8 9" key="1">
    <citation type="journal article" date="2021" name="Elife">
        <title>Chloroplast acquisition without the gene transfer in kleptoplastic sea slugs, Plakobranchus ocellatus.</title>
        <authorList>
            <person name="Maeda T."/>
            <person name="Takahashi S."/>
            <person name="Yoshida T."/>
            <person name="Shimamura S."/>
            <person name="Takaki Y."/>
            <person name="Nagai Y."/>
            <person name="Toyoda A."/>
            <person name="Suzuki Y."/>
            <person name="Arimoto A."/>
            <person name="Ishii H."/>
            <person name="Satoh N."/>
            <person name="Nishiyama T."/>
            <person name="Hasebe M."/>
            <person name="Maruyama T."/>
            <person name="Minagawa J."/>
            <person name="Obokata J."/>
            <person name="Shigenobu S."/>
        </authorList>
    </citation>
    <scope>NUCLEOTIDE SEQUENCE [LARGE SCALE GENOMIC DNA]</scope>
</reference>
<sequence length="198" mass="22039">MMRVQTSFLSRCILGQAMGSKTFMVRPSRAVRVIASGVHTSSGQRRTAVPGASQKPQLVALKERGLINTAVLRHVKSPGVKSLDINHDGKQVNITWSDGHASRFHATWLRHSCHCPECRLDHNGMICSQPEHIDLGIKVLSAEIEDGEVLVLQWQHSEGDIHEGPIPLAWLRSRCSSSEKERRQARAMTFFKDVSTVT</sequence>
<keyword evidence="3" id="KW-0479">Metal-binding</keyword>
<dbReference type="Pfam" id="PF06155">
    <property type="entry name" value="GBBH-like_N"/>
    <property type="match status" value="1"/>
</dbReference>
<protein>
    <submittedName>
        <fullName evidence="8">Gamma-butyrobetaine dioxygenase</fullName>
    </submittedName>
</protein>
<evidence type="ECO:0000256" key="2">
    <source>
        <dbReference type="ARBA" id="ARBA00008654"/>
    </source>
</evidence>
<comment type="caution">
    <text evidence="8">The sequence shown here is derived from an EMBL/GenBank/DDBJ whole genome shotgun (WGS) entry which is preliminary data.</text>
</comment>
<dbReference type="InterPro" id="IPR038492">
    <property type="entry name" value="GBBH-like_N_sf"/>
</dbReference>
<feature type="domain" description="Gamma-butyrobetaine hydroxylase-like N-terminal" evidence="7">
    <location>
        <begin position="86"/>
        <end position="155"/>
    </location>
</feature>
<dbReference type="GO" id="GO:0051213">
    <property type="term" value="F:dioxygenase activity"/>
    <property type="evidence" value="ECO:0007669"/>
    <property type="project" value="UniProtKB-KW"/>
</dbReference>
<dbReference type="InterPro" id="IPR010376">
    <property type="entry name" value="GBBH-like_N"/>
</dbReference>
<name>A0AAV4G0I6_9GAST</name>
<dbReference type="AlphaFoldDB" id="A0AAV4G0I6"/>